<comment type="cofactor">
    <cofactor evidence="1">
        <name>FAD</name>
        <dbReference type="ChEBI" id="CHEBI:57692"/>
    </cofactor>
</comment>
<dbReference type="OrthoDB" id="9792592at2"/>
<dbReference type="RefSeq" id="WP_008615276.1">
    <property type="nucleotide sequence ID" value="NZ_JH651379.1"/>
</dbReference>
<evidence type="ECO:0000256" key="2">
    <source>
        <dbReference type="ARBA" id="ARBA00022630"/>
    </source>
</evidence>
<keyword evidence="8" id="KW-1185">Reference proteome</keyword>
<dbReference type="EMBL" id="JH651379">
    <property type="protein sequence ID" value="EIJ40738.1"/>
    <property type="molecule type" value="Genomic_DNA"/>
</dbReference>
<dbReference type="PRINTS" id="PR00411">
    <property type="entry name" value="PNDRDTASEI"/>
</dbReference>
<proteinExistence type="predicted"/>
<keyword evidence="4" id="KW-0560">Oxidoreductase</keyword>
<dbReference type="PANTHER" id="PTHR43557">
    <property type="entry name" value="APOPTOSIS-INDUCING FACTOR 1"/>
    <property type="match status" value="1"/>
</dbReference>
<evidence type="ECO:0000256" key="3">
    <source>
        <dbReference type="ARBA" id="ARBA00022827"/>
    </source>
</evidence>
<keyword evidence="2" id="KW-0285">Flavoprotein</keyword>
<dbReference type="InterPro" id="IPR036188">
    <property type="entry name" value="FAD/NAD-bd_sf"/>
</dbReference>
<dbReference type="GO" id="GO:0016651">
    <property type="term" value="F:oxidoreductase activity, acting on NAD(P)H"/>
    <property type="evidence" value="ECO:0007669"/>
    <property type="project" value="TreeGrafter"/>
</dbReference>
<dbReference type="PANTHER" id="PTHR43557:SF2">
    <property type="entry name" value="RIESKE DOMAIN-CONTAINING PROTEIN-RELATED"/>
    <property type="match status" value="1"/>
</dbReference>
<gene>
    <name evidence="7" type="ORF">JoomaDRAFT_3808</name>
</gene>
<protein>
    <submittedName>
        <fullName evidence="7">NAD(FAD)-dependent dehydrogenase</fullName>
    </submittedName>
</protein>
<organism evidence="7 8">
    <name type="scientific">Galbibacter orientalis DSM 19592</name>
    <dbReference type="NCBI Taxonomy" id="926559"/>
    <lineage>
        <taxon>Bacteria</taxon>
        <taxon>Pseudomonadati</taxon>
        <taxon>Bacteroidota</taxon>
        <taxon>Flavobacteriia</taxon>
        <taxon>Flavobacteriales</taxon>
        <taxon>Flavobacteriaceae</taxon>
        <taxon>Galbibacter</taxon>
    </lineage>
</organism>
<evidence type="ECO:0000313" key="7">
    <source>
        <dbReference type="EMBL" id="EIJ40738.1"/>
    </source>
</evidence>
<dbReference type="InterPro" id="IPR016156">
    <property type="entry name" value="FAD/NAD-linked_Rdtase_dimer_sf"/>
</dbReference>
<feature type="domain" description="Reductase C-terminal" evidence="6">
    <location>
        <begin position="325"/>
        <end position="408"/>
    </location>
</feature>
<evidence type="ECO:0000256" key="1">
    <source>
        <dbReference type="ARBA" id="ARBA00001974"/>
    </source>
</evidence>
<evidence type="ECO:0000259" key="6">
    <source>
        <dbReference type="Pfam" id="PF14759"/>
    </source>
</evidence>
<dbReference type="STRING" id="926559.JoomaDRAFT_3808"/>
<accession>I3CAU5</accession>
<dbReference type="Gene3D" id="3.30.390.30">
    <property type="match status" value="1"/>
</dbReference>
<dbReference type="Gene3D" id="3.50.50.60">
    <property type="entry name" value="FAD/NAD(P)-binding domain"/>
    <property type="match status" value="2"/>
</dbReference>
<dbReference type="HOGENOM" id="CLU_003291_4_0_10"/>
<dbReference type="InterPro" id="IPR023753">
    <property type="entry name" value="FAD/NAD-binding_dom"/>
</dbReference>
<dbReference type="PRINTS" id="PR00368">
    <property type="entry name" value="FADPNR"/>
</dbReference>
<dbReference type="InterPro" id="IPR028202">
    <property type="entry name" value="Reductase_C"/>
</dbReference>
<dbReference type="SUPFAM" id="SSF51905">
    <property type="entry name" value="FAD/NAD(P)-binding domain"/>
    <property type="match status" value="1"/>
</dbReference>
<evidence type="ECO:0000256" key="4">
    <source>
        <dbReference type="ARBA" id="ARBA00023002"/>
    </source>
</evidence>
<dbReference type="Proteomes" id="UP000004690">
    <property type="component" value="Unassembled WGS sequence"/>
</dbReference>
<evidence type="ECO:0000259" key="5">
    <source>
        <dbReference type="Pfam" id="PF07992"/>
    </source>
</evidence>
<reference evidence="7 8" key="1">
    <citation type="submission" date="2012-02" db="EMBL/GenBank/DDBJ databases">
        <title>Improved High-Quality Draft genome of Joostella marina DSM 19592.</title>
        <authorList>
            <consortium name="US DOE Joint Genome Institute (JGI-PGF)"/>
            <person name="Lucas S."/>
            <person name="Copeland A."/>
            <person name="Lapidus A."/>
            <person name="Bruce D."/>
            <person name="Goodwin L."/>
            <person name="Pitluck S."/>
            <person name="Peters L."/>
            <person name="Chertkov O."/>
            <person name="Ovchinnikova G."/>
            <person name="Kyrpides N."/>
            <person name="Mavromatis K."/>
            <person name="Detter J.C."/>
            <person name="Han C."/>
            <person name="Land M."/>
            <person name="Hauser L."/>
            <person name="Markowitz V."/>
            <person name="Cheng J.-F."/>
            <person name="Hugenholtz P."/>
            <person name="Woyke T."/>
            <person name="Wu D."/>
            <person name="Tindall B."/>
            <person name="Brambilla E."/>
            <person name="Klenk H.-P."/>
            <person name="Eisen J.A."/>
        </authorList>
    </citation>
    <scope>NUCLEOTIDE SEQUENCE [LARGE SCALE GENOMIC DNA]</scope>
    <source>
        <strain evidence="7 8">DSM 19592</strain>
    </source>
</reference>
<dbReference type="SUPFAM" id="SSF55424">
    <property type="entry name" value="FAD/NAD-linked reductases, dimerisation (C-terminal) domain"/>
    <property type="match status" value="1"/>
</dbReference>
<dbReference type="GO" id="GO:0005737">
    <property type="term" value="C:cytoplasm"/>
    <property type="evidence" value="ECO:0007669"/>
    <property type="project" value="TreeGrafter"/>
</dbReference>
<name>I3CAU5_9FLAO</name>
<feature type="domain" description="FAD/NAD(P)-binding" evidence="5">
    <location>
        <begin position="7"/>
        <end position="305"/>
    </location>
</feature>
<dbReference type="Pfam" id="PF14759">
    <property type="entry name" value="Reductase_C"/>
    <property type="match status" value="1"/>
</dbReference>
<sequence>MKKKEKTCVIIGASHAGVNCAFALRKEGWQGAVVLIDSDPELPYHRPPLSKTYLNEPAADLQSLKPLESYHKNNIKLLLDKTVSKIDSLKRQIILYDGTCFEYTKLVLATGAKPIIPPIEGLKQISKVFTLRTAGDITSIKNAFFKSDKKKAAIIGGGYIGLETAASLKKMGAEVTVLERESRILARVTSSYISNFFQELHKRNGVDIQVGKNVFAVENYNDTIRIYCDDATEFDVDILILGVGVKPNCTIASKAELKISDGILVDEYTQTSNEHIYAIGDVSYHYNKNYGYNVRLESVQNAVEQSKIAALNIAGKKIKYDTIPWFWSDQFDIKLQIVGLANGYTDVIVREDDLEKPVISVWYFKDETLLAVDAINNAKAYVFGTKFLKNKIRVDKAKLKDISVPINNSLEVN</sequence>
<evidence type="ECO:0000313" key="8">
    <source>
        <dbReference type="Proteomes" id="UP000004690"/>
    </source>
</evidence>
<dbReference type="InterPro" id="IPR050446">
    <property type="entry name" value="FAD-oxidoreductase/Apoptosis"/>
</dbReference>
<keyword evidence="3" id="KW-0274">FAD</keyword>
<dbReference type="AlphaFoldDB" id="I3CAU5"/>
<dbReference type="Pfam" id="PF07992">
    <property type="entry name" value="Pyr_redox_2"/>
    <property type="match status" value="1"/>
</dbReference>
<dbReference type="eggNOG" id="COG0446">
    <property type="taxonomic scope" value="Bacteria"/>
</dbReference>